<evidence type="ECO:0000313" key="2">
    <source>
        <dbReference type="EMBL" id="MFB9135147.1"/>
    </source>
</evidence>
<gene>
    <name evidence="2" type="ORF">ACFFUV_09245</name>
</gene>
<evidence type="ECO:0000313" key="3">
    <source>
        <dbReference type="Proteomes" id="UP001589645"/>
    </source>
</evidence>
<proteinExistence type="predicted"/>
<name>A0ABV5HN40_9VIBR</name>
<feature type="domain" description="YjiS-like" evidence="1">
    <location>
        <begin position="25"/>
        <end position="53"/>
    </location>
</feature>
<dbReference type="EMBL" id="JBHMEP010000001">
    <property type="protein sequence ID" value="MFB9135147.1"/>
    <property type="molecule type" value="Genomic_DNA"/>
</dbReference>
<dbReference type="Proteomes" id="UP001589645">
    <property type="component" value="Unassembled WGS sequence"/>
</dbReference>
<dbReference type="RefSeq" id="WP_390191479.1">
    <property type="nucleotide sequence ID" value="NZ_JBHMEP010000001.1"/>
</dbReference>
<keyword evidence="3" id="KW-1185">Reference proteome</keyword>
<sequence length="68" mass="8292">MVELVLRQRHPSHNTFKRIIRISLAKLKQWRQNSRTRHQLSQLSAQQLRDIGIESNIAEREAKKWFWQ</sequence>
<accession>A0ABV5HN40</accession>
<protein>
    <submittedName>
        <fullName evidence="2">DUF1127 domain-containing protein</fullName>
    </submittedName>
</protein>
<evidence type="ECO:0000259" key="1">
    <source>
        <dbReference type="Pfam" id="PF06568"/>
    </source>
</evidence>
<dbReference type="InterPro" id="IPR009506">
    <property type="entry name" value="YjiS-like"/>
</dbReference>
<reference evidence="2 3" key="1">
    <citation type="submission" date="2024-09" db="EMBL/GenBank/DDBJ databases">
        <authorList>
            <person name="Sun Q."/>
            <person name="Mori K."/>
        </authorList>
    </citation>
    <scope>NUCLEOTIDE SEQUENCE [LARGE SCALE GENOMIC DNA]</scope>
    <source>
        <strain evidence="2 3">CECT 8064</strain>
    </source>
</reference>
<dbReference type="Pfam" id="PF06568">
    <property type="entry name" value="YjiS-like"/>
    <property type="match status" value="1"/>
</dbReference>
<comment type="caution">
    <text evidence="2">The sequence shown here is derived from an EMBL/GenBank/DDBJ whole genome shotgun (WGS) entry which is preliminary data.</text>
</comment>
<organism evidence="2 3">
    <name type="scientific">Vibrio olivae</name>
    <dbReference type="NCBI Taxonomy" id="1243002"/>
    <lineage>
        <taxon>Bacteria</taxon>
        <taxon>Pseudomonadati</taxon>
        <taxon>Pseudomonadota</taxon>
        <taxon>Gammaproteobacteria</taxon>
        <taxon>Vibrionales</taxon>
        <taxon>Vibrionaceae</taxon>
        <taxon>Vibrio</taxon>
    </lineage>
</organism>